<accession>A0ABS6EMA8</accession>
<dbReference type="PANTHER" id="PTHR42756">
    <property type="entry name" value="TRANSCRIPTIONAL REGULATOR, MARR"/>
    <property type="match status" value="1"/>
</dbReference>
<protein>
    <submittedName>
        <fullName evidence="5">MarR family transcriptional regulator</fullName>
    </submittedName>
</protein>
<evidence type="ECO:0000256" key="3">
    <source>
        <dbReference type="ARBA" id="ARBA00023163"/>
    </source>
</evidence>
<dbReference type="PANTHER" id="PTHR42756:SF1">
    <property type="entry name" value="TRANSCRIPTIONAL REPRESSOR OF EMRAB OPERON"/>
    <property type="match status" value="1"/>
</dbReference>
<evidence type="ECO:0000313" key="5">
    <source>
        <dbReference type="EMBL" id="MBU5486359.1"/>
    </source>
</evidence>
<dbReference type="Proteomes" id="UP000726170">
    <property type="component" value="Unassembled WGS sequence"/>
</dbReference>
<sequence length="155" mass="17880">MSRSINVLNELLVDIFNDILTIEQNALQSGEFKDLSVTEMHTIEAVSLYNKRTMSEIAMDLKITVGTLTTAINNLVKKGYVERSRSEEDRRIVYVSLTKRGKLAYRIHEKFHSNMVKETISGLSEEEEKVLVSSLEKLNKFFKSKYNLEVEKKET</sequence>
<proteinExistence type="predicted"/>
<dbReference type="Pfam" id="PF01047">
    <property type="entry name" value="MarR"/>
    <property type="match status" value="1"/>
</dbReference>
<name>A0ABS6EMA8_9CLOT</name>
<feature type="domain" description="HTH marR-type" evidence="4">
    <location>
        <begin position="1"/>
        <end position="140"/>
    </location>
</feature>
<evidence type="ECO:0000313" key="6">
    <source>
        <dbReference type="Proteomes" id="UP000726170"/>
    </source>
</evidence>
<evidence type="ECO:0000256" key="1">
    <source>
        <dbReference type="ARBA" id="ARBA00023015"/>
    </source>
</evidence>
<gene>
    <name evidence="5" type="ORF">KQI86_18780</name>
</gene>
<organism evidence="5 6">
    <name type="scientific">Clostridium mobile</name>
    <dbReference type="NCBI Taxonomy" id="2841512"/>
    <lineage>
        <taxon>Bacteria</taxon>
        <taxon>Bacillati</taxon>
        <taxon>Bacillota</taxon>
        <taxon>Clostridia</taxon>
        <taxon>Eubacteriales</taxon>
        <taxon>Clostridiaceae</taxon>
        <taxon>Clostridium</taxon>
    </lineage>
</organism>
<dbReference type="SMART" id="SM00347">
    <property type="entry name" value="HTH_MARR"/>
    <property type="match status" value="1"/>
</dbReference>
<keyword evidence="6" id="KW-1185">Reference proteome</keyword>
<keyword evidence="3" id="KW-0804">Transcription</keyword>
<keyword evidence="2" id="KW-0238">DNA-binding</keyword>
<dbReference type="InterPro" id="IPR000835">
    <property type="entry name" value="HTH_MarR-typ"/>
</dbReference>
<dbReference type="RefSeq" id="WP_216440961.1">
    <property type="nucleotide sequence ID" value="NZ_JAHLQF010000005.1"/>
</dbReference>
<dbReference type="PROSITE" id="PS50995">
    <property type="entry name" value="HTH_MARR_2"/>
    <property type="match status" value="1"/>
</dbReference>
<reference evidence="5 6" key="1">
    <citation type="submission" date="2021-06" db="EMBL/GenBank/DDBJ databases">
        <authorList>
            <person name="Sun Q."/>
            <person name="Li D."/>
        </authorList>
    </citation>
    <scope>NUCLEOTIDE SEQUENCE [LARGE SCALE GENOMIC DNA]</scope>
    <source>
        <strain evidence="5 6">MSJ-11</strain>
    </source>
</reference>
<comment type="caution">
    <text evidence="5">The sequence shown here is derived from an EMBL/GenBank/DDBJ whole genome shotgun (WGS) entry which is preliminary data.</text>
</comment>
<dbReference type="EMBL" id="JAHLQF010000005">
    <property type="protein sequence ID" value="MBU5486359.1"/>
    <property type="molecule type" value="Genomic_DNA"/>
</dbReference>
<keyword evidence="1" id="KW-0805">Transcription regulation</keyword>
<evidence type="ECO:0000259" key="4">
    <source>
        <dbReference type="PROSITE" id="PS50995"/>
    </source>
</evidence>
<evidence type="ECO:0000256" key="2">
    <source>
        <dbReference type="ARBA" id="ARBA00023125"/>
    </source>
</evidence>